<dbReference type="PANTHER" id="PTHR18964:SF149">
    <property type="entry name" value="BIFUNCTIONAL UDP-N-ACETYLGLUCOSAMINE 2-EPIMERASE_N-ACETYLMANNOSAMINE KINASE"/>
    <property type="match status" value="1"/>
</dbReference>
<dbReference type="PATRIC" id="fig|1938.3.peg.9668"/>
<dbReference type="GO" id="GO:0016301">
    <property type="term" value="F:kinase activity"/>
    <property type="evidence" value="ECO:0007669"/>
    <property type="project" value="UniProtKB-KW"/>
</dbReference>
<organism evidence="2 3">
    <name type="scientific">Streptomyces viridochromogenes</name>
    <dbReference type="NCBI Taxonomy" id="1938"/>
    <lineage>
        <taxon>Bacteria</taxon>
        <taxon>Bacillati</taxon>
        <taxon>Actinomycetota</taxon>
        <taxon>Actinomycetes</taxon>
        <taxon>Kitasatosporales</taxon>
        <taxon>Streptomycetaceae</taxon>
        <taxon>Streptomyces</taxon>
    </lineage>
</organism>
<dbReference type="InterPro" id="IPR043129">
    <property type="entry name" value="ATPase_NBD"/>
</dbReference>
<keyword evidence="2" id="KW-0808">Transferase</keyword>
<dbReference type="EMBL" id="LFNT01000090">
    <property type="protein sequence ID" value="KMS67861.1"/>
    <property type="molecule type" value="Genomic_DNA"/>
</dbReference>
<dbReference type="Pfam" id="PF00480">
    <property type="entry name" value="ROK"/>
    <property type="match status" value="1"/>
</dbReference>
<comment type="caution">
    <text evidence="2">The sequence shown here is derived from an EMBL/GenBank/DDBJ whole genome shotgun (WGS) entry which is preliminary data.</text>
</comment>
<dbReference type="InterPro" id="IPR000600">
    <property type="entry name" value="ROK"/>
</dbReference>
<name>A0A0J7YW31_STRVR</name>
<dbReference type="PANTHER" id="PTHR18964">
    <property type="entry name" value="ROK (REPRESSOR, ORF, KINASE) FAMILY"/>
    <property type="match status" value="1"/>
</dbReference>
<reference evidence="2 3" key="1">
    <citation type="submission" date="2015-06" db="EMBL/GenBank/DDBJ databases">
        <authorList>
            <person name="Ju K.-S."/>
            <person name="Doroghazi J.R."/>
            <person name="Metcalf W.W."/>
        </authorList>
    </citation>
    <scope>NUCLEOTIDE SEQUENCE [LARGE SCALE GENOMIC DNA]</scope>
    <source>
        <strain evidence="2 3">NRRL 3414</strain>
    </source>
</reference>
<dbReference type="Gene3D" id="3.30.420.40">
    <property type="match status" value="2"/>
</dbReference>
<evidence type="ECO:0000313" key="3">
    <source>
        <dbReference type="Proteomes" id="UP000037432"/>
    </source>
</evidence>
<dbReference type="OrthoDB" id="9795247at2"/>
<dbReference type="Proteomes" id="UP000037432">
    <property type="component" value="Unassembled WGS sequence"/>
</dbReference>
<dbReference type="AlphaFoldDB" id="A0A0J7YW31"/>
<evidence type="ECO:0000313" key="2">
    <source>
        <dbReference type="EMBL" id="KMS67861.1"/>
    </source>
</evidence>
<comment type="similarity">
    <text evidence="1">Belongs to the ROK (NagC/XylR) family.</text>
</comment>
<keyword evidence="2" id="KW-0418">Kinase</keyword>
<dbReference type="SUPFAM" id="SSF53067">
    <property type="entry name" value="Actin-like ATPase domain"/>
    <property type="match status" value="1"/>
</dbReference>
<accession>A0A0J7YW31</accession>
<evidence type="ECO:0000256" key="1">
    <source>
        <dbReference type="ARBA" id="ARBA00006479"/>
    </source>
</evidence>
<sequence length="302" mass="30369">MLLGIDIGGTKVALRAETADGQAHETTFTWPAARTPAADLAALRTHVEAVTAGAGRTPTSVGVAVPATVDGDGRVTAWPTRPHWTGLDLAAALRGVFPAAEVCWADDADLAALAEARAADCADLVYAGVGTGVGGGIVLEGRMLPGPRRGSCELGHVIVDRNGARCDCGRRGCVQAEASGPATLRRAATARGAQVTFEELRDGFAEGAAWAVGAVDAGCDALAAALVGVAELVRPTALVVGGGFAMGIPGYVERVAARTAGLARPGHPPAPVRPALLGGRSSLYGAVLAARDGLGGVGQRHR</sequence>
<proteinExistence type="inferred from homology"/>
<protein>
    <submittedName>
        <fullName evidence="2">Kanamycin kinase</fullName>
    </submittedName>
</protein>
<gene>
    <name evidence="2" type="ORF">ACM01_41250</name>
</gene>